<evidence type="ECO:0000313" key="2">
    <source>
        <dbReference type="Proteomes" id="UP000515211"/>
    </source>
</evidence>
<evidence type="ECO:0000259" key="1">
    <source>
        <dbReference type="Pfam" id="PF13963"/>
    </source>
</evidence>
<keyword evidence="2" id="KW-1185">Reference proteome</keyword>
<dbReference type="InterPro" id="IPR029480">
    <property type="entry name" value="Transpos_assoc"/>
</dbReference>
<feature type="domain" description="Transposase-associated" evidence="1">
    <location>
        <begin position="2"/>
        <end position="41"/>
    </location>
</feature>
<dbReference type="Pfam" id="PF02992">
    <property type="entry name" value="Transposase_21"/>
    <property type="match status" value="1"/>
</dbReference>
<protein>
    <submittedName>
        <fullName evidence="3">Uncharacterized protein LOC107490508</fullName>
    </submittedName>
</protein>
<gene>
    <name evidence="3" type="primary">LOC107490508</name>
</gene>
<name>A0A6P4DGM7_ARADU</name>
<reference evidence="2" key="1">
    <citation type="journal article" date="2016" name="Nat. Genet.">
        <title>The genome sequences of Arachis duranensis and Arachis ipaensis, the diploid ancestors of cultivated peanut.</title>
        <authorList>
            <person name="Bertioli D.J."/>
            <person name="Cannon S.B."/>
            <person name="Froenicke L."/>
            <person name="Huang G."/>
            <person name="Farmer A.D."/>
            <person name="Cannon E.K."/>
            <person name="Liu X."/>
            <person name="Gao D."/>
            <person name="Clevenger J."/>
            <person name="Dash S."/>
            <person name="Ren L."/>
            <person name="Moretzsohn M.C."/>
            <person name="Shirasawa K."/>
            <person name="Huang W."/>
            <person name="Vidigal B."/>
            <person name="Abernathy B."/>
            <person name="Chu Y."/>
            <person name="Niederhuth C.E."/>
            <person name="Umale P."/>
            <person name="Araujo A.C."/>
            <person name="Kozik A."/>
            <person name="Kim K.D."/>
            <person name="Burow M.D."/>
            <person name="Varshney R.K."/>
            <person name="Wang X."/>
            <person name="Zhang X."/>
            <person name="Barkley N."/>
            <person name="Guimaraes P.M."/>
            <person name="Isobe S."/>
            <person name="Guo B."/>
            <person name="Liao B."/>
            <person name="Stalker H.T."/>
            <person name="Schmitz R.J."/>
            <person name="Scheffler B.E."/>
            <person name="Leal-Bertioli S.C."/>
            <person name="Xun X."/>
            <person name="Jackson S.A."/>
            <person name="Michelmore R."/>
            <person name="Ozias-Akins P."/>
        </authorList>
    </citation>
    <scope>NUCLEOTIDE SEQUENCE [LARGE SCALE GENOMIC DNA]</scope>
    <source>
        <strain evidence="2">cv. V14167</strain>
    </source>
</reference>
<proteinExistence type="predicted"/>
<dbReference type="InterPro" id="IPR004242">
    <property type="entry name" value="Transposase_21"/>
</dbReference>
<sequence>MIHCPCPMCGFRFYQTREDAYNHLLMKLFPPNYTFWLHHGERIVDERPSGREELDPTINSGDQMRDMVHDAFNLPGQQSEDEDSTDGHVGDVADGLPYLSDEPSHEARAFQDLLKDGEQELYPGCSRFSKLSFLVRLYHIKCMCGVSDKAFGMILELLGDAFEHARILKTLHDAKKIIRKLGIEWKQKTRKNSLVRIKDVVKKNGKPQAAKVLRYFPLIPRLQRLFMSNKTAVDILWQKRGTNSDGSLRHPRDNEGWKAFDMRYTDFSGNPRSVRLALASDGFNPYRNLSSKYSIWPVILIPYNLPPWICMKQTNFILSMIIPSPKIHGNDIDVYLQSLIDELKQLWASVDTYDASKKKTFKMHAVLMWTISDFPGLGNLSGWNTYGRVLAPRAIWTPRLGDSPSVKNGVIWVIVAS</sequence>
<dbReference type="Proteomes" id="UP000515211">
    <property type="component" value="Chromosome 5"/>
</dbReference>
<dbReference type="RefSeq" id="XP_015966768.1">
    <property type="nucleotide sequence ID" value="XM_016111282.1"/>
</dbReference>
<dbReference type="AlphaFoldDB" id="A0A6P4DGM7"/>
<dbReference type="KEGG" id="adu:107490508"/>
<organism evidence="2 3">
    <name type="scientific">Arachis duranensis</name>
    <name type="common">Wild peanut</name>
    <dbReference type="NCBI Taxonomy" id="130453"/>
    <lineage>
        <taxon>Eukaryota</taxon>
        <taxon>Viridiplantae</taxon>
        <taxon>Streptophyta</taxon>
        <taxon>Embryophyta</taxon>
        <taxon>Tracheophyta</taxon>
        <taxon>Spermatophyta</taxon>
        <taxon>Magnoliopsida</taxon>
        <taxon>eudicotyledons</taxon>
        <taxon>Gunneridae</taxon>
        <taxon>Pentapetalae</taxon>
        <taxon>rosids</taxon>
        <taxon>fabids</taxon>
        <taxon>Fabales</taxon>
        <taxon>Fabaceae</taxon>
        <taxon>Papilionoideae</taxon>
        <taxon>50 kb inversion clade</taxon>
        <taxon>dalbergioids sensu lato</taxon>
        <taxon>Dalbergieae</taxon>
        <taxon>Pterocarpus clade</taxon>
        <taxon>Arachis</taxon>
    </lineage>
</organism>
<dbReference type="GeneID" id="107490508"/>
<accession>A0A6P4DGM7</accession>
<dbReference type="Pfam" id="PF13963">
    <property type="entry name" value="Transpos_assoc"/>
    <property type="match status" value="1"/>
</dbReference>
<reference evidence="3" key="2">
    <citation type="submission" date="2025-08" db="UniProtKB">
        <authorList>
            <consortium name="RefSeq"/>
        </authorList>
    </citation>
    <scope>IDENTIFICATION</scope>
    <source>
        <tissue evidence="3">Whole plant</tissue>
    </source>
</reference>
<dbReference type="PANTHER" id="PTHR10775:SF182">
    <property type="entry name" value="TRANSPOSON, EN_SPM-LIKE, TRANSPOSASE-ASSOCIATED DOMAIN PROTEIN-RELATED"/>
    <property type="match status" value="1"/>
</dbReference>
<dbReference type="PANTHER" id="PTHR10775">
    <property type="entry name" value="OS08G0208400 PROTEIN"/>
    <property type="match status" value="1"/>
</dbReference>
<evidence type="ECO:0000313" key="3">
    <source>
        <dbReference type="RefSeq" id="XP_015966768.1"/>
    </source>
</evidence>